<reference evidence="2 3" key="1">
    <citation type="journal article" date="2018" name="Nat. Genet.">
        <title>The Rosa genome provides new insights in the design of modern roses.</title>
        <authorList>
            <person name="Bendahmane M."/>
        </authorList>
    </citation>
    <scope>NUCLEOTIDE SEQUENCE [LARGE SCALE GENOMIC DNA]</scope>
    <source>
        <strain evidence="3">cv. Old Blush</strain>
    </source>
</reference>
<dbReference type="AlphaFoldDB" id="A0A2P6P6Z6"/>
<dbReference type="PANTHER" id="PTHR31900:SF34">
    <property type="entry name" value="EMB|CAB62440.1-RELATED"/>
    <property type="match status" value="1"/>
</dbReference>
<dbReference type="SUPFAM" id="SSF52047">
    <property type="entry name" value="RNI-like"/>
    <property type="match status" value="1"/>
</dbReference>
<dbReference type="SMART" id="SM00579">
    <property type="entry name" value="FBD"/>
    <property type="match status" value="1"/>
</dbReference>
<dbReference type="EMBL" id="PDCK01000045">
    <property type="protein sequence ID" value="PRQ17705.1"/>
    <property type="molecule type" value="Genomic_DNA"/>
</dbReference>
<dbReference type="InterPro" id="IPR006566">
    <property type="entry name" value="FBD"/>
</dbReference>
<dbReference type="OMA" id="QESRWSH"/>
<feature type="domain" description="FBD" evidence="1">
    <location>
        <begin position="122"/>
        <end position="199"/>
    </location>
</feature>
<dbReference type="Proteomes" id="UP000238479">
    <property type="component" value="Chromosome 7"/>
</dbReference>
<dbReference type="Pfam" id="PF08387">
    <property type="entry name" value="FBD"/>
    <property type="match status" value="1"/>
</dbReference>
<evidence type="ECO:0000259" key="1">
    <source>
        <dbReference type="SMART" id="SM00579"/>
    </source>
</evidence>
<organism evidence="2 3">
    <name type="scientific">Rosa chinensis</name>
    <name type="common">China rose</name>
    <dbReference type="NCBI Taxonomy" id="74649"/>
    <lineage>
        <taxon>Eukaryota</taxon>
        <taxon>Viridiplantae</taxon>
        <taxon>Streptophyta</taxon>
        <taxon>Embryophyta</taxon>
        <taxon>Tracheophyta</taxon>
        <taxon>Spermatophyta</taxon>
        <taxon>Magnoliopsida</taxon>
        <taxon>eudicotyledons</taxon>
        <taxon>Gunneridae</taxon>
        <taxon>Pentapetalae</taxon>
        <taxon>rosids</taxon>
        <taxon>fabids</taxon>
        <taxon>Rosales</taxon>
        <taxon>Rosaceae</taxon>
        <taxon>Rosoideae</taxon>
        <taxon>Rosoideae incertae sedis</taxon>
        <taxon>Rosa</taxon>
    </lineage>
</organism>
<accession>A0A2P6P6Z6</accession>
<evidence type="ECO:0000313" key="2">
    <source>
        <dbReference type="EMBL" id="PRQ17705.1"/>
    </source>
</evidence>
<dbReference type="Gramene" id="PRQ17705">
    <property type="protein sequence ID" value="PRQ17705"/>
    <property type="gene ID" value="RchiOBHm_Chr7g0197921"/>
</dbReference>
<comment type="caution">
    <text evidence="2">The sequence shown here is derived from an EMBL/GenBank/DDBJ whole genome shotgun (WGS) entry which is preliminary data.</text>
</comment>
<dbReference type="InterPro" id="IPR050232">
    <property type="entry name" value="FBL13/AtMIF1-like"/>
</dbReference>
<sequence length="202" mass="23097">MRKAKIDFLDVDELDNLHCFLGLADRVRRLFAEIFNVKYLSVSAAILGALGIKGQHLLPTFNNLKHLELQLQTCCCLQSLPTLLKLSPNLEHLVFENNTKFCADDNEDEFVHEWDAPEFVPVCLFSHLKTICLREFKGCPNEMEVAKYLVKHGKALNKVTIYTRFCEEKEMKLQPPIASLCLEVSKFPRGSKTCEIGFLTFT</sequence>
<gene>
    <name evidence="2" type="ORF">RchiOBHm_Chr7g0197921</name>
</gene>
<keyword evidence="3" id="KW-1185">Reference proteome</keyword>
<evidence type="ECO:0000313" key="3">
    <source>
        <dbReference type="Proteomes" id="UP000238479"/>
    </source>
</evidence>
<proteinExistence type="predicted"/>
<dbReference type="PANTHER" id="PTHR31900">
    <property type="entry name" value="F-BOX/RNI SUPERFAMILY PROTEIN-RELATED"/>
    <property type="match status" value="1"/>
</dbReference>
<protein>
    <submittedName>
        <fullName evidence="2">Putative FBD domain, leucine-rich repeat domain, L domain-containing protein</fullName>
    </submittedName>
</protein>
<name>A0A2P6P6Z6_ROSCH</name>